<dbReference type="Pfam" id="PF00857">
    <property type="entry name" value="Isochorismatase"/>
    <property type="match status" value="1"/>
</dbReference>
<protein>
    <submittedName>
        <fullName evidence="3">Cysteine hydrolase</fullName>
    </submittedName>
</protein>
<dbReference type="SUPFAM" id="SSF52499">
    <property type="entry name" value="Isochorismatase-like hydrolases"/>
    <property type="match status" value="1"/>
</dbReference>
<dbReference type="PANTHER" id="PTHR43540">
    <property type="entry name" value="PEROXYUREIDOACRYLATE/UREIDOACRYLATE AMIDOHYDROLASE-RELATED"/>
    <property type="match status" value="1"/>
</dbReference>
<feature type="domain" description="Isochorismatase-like" evidence="2">
    <location>
        <begin position="18"/>
        <end position="178"/>
    </location>
</feature>
<gene>
    <name evidence="3" type="ORF">BW47_00195</name>
</gene>
<dbReference type="InterPro" id="IPR000868">
    <property type="entry name" value="Isochorismatase-like_dom"/>
</dbReference>
<dbReference type="GO" id="GO:0016787">
    <property type="term" value="F:hydrolase activity"/>
    <property type="evidence" value="ECO:0007669"/>
    <property type="project" value="UniProtKB-KW"/>
</dbReference>
<dbReference type="Gene3D" id="3.40.50.850">
    <property type="entry name" value="Isochorismatase-like"/>
    <property type="match status" value="1"/>
</dbReference>
<dbReference type="InterPro" id="IPR050272">
    <property type="entry name" value="Isochorismatase-like_hydrls"/>
</dbReference>
<accession>A0ABM6GC58</accession>
<dbReference type="Proteomes" id="UP000185490">
    <property type="component" value="Chromosome"/>
</dbReference>
<dbReference type="PANTHER" id="PTHR43540:SF6">
    <property type="entry name" value="ISOCHORISMATASE-LIKE DOMAIN-CONTAINING PROTEIN"/>
    <property type="match status" value="1"/>
</dbReference>
<evidence type="ECO:0000256" key="1">
    <source>
        <dbReference type="ARBA" id="ARBA00022801"/>
    </source>
</evidence>
<sequence length="184" mass="21394">MRFFKEREKHPLVIKNPALLIIDVQSYFFDKKSLAYLRGIENIFGNIEKLIKQFEEKGYPVISTLHVGGTDKMKKWWGNIVKDVEPYFKASYVIKKNTYDAFYNTELEEILEKKSVKDLVITGVMTHLCCETTARSGFVRGYNIVMVEDALWDKDEFYHFLSLKSLAHGFAVISSTEEVLCELE</sequence>
<evidence type="ECO:0000313" key="3">
    <source>
        <dbReference type="EMBL" id="APT73119.1"/>
    </source>
</evidence>
<proteinExistence type="predicted"/>
<name>A0ABM6GC58_9BACT</name>
<evidence type="ECO:0000259" key="2">
    <source>
        <dbReference type="Pfam" id="PF00857"/>
    </source>
</evidence>
<reference evidence="3 4" key="1">
    <citation type="submission" date="2014-02" db="EMBL/GenBank/DDBJ databases">
        <title>Diversity of Thermotogales isolates from hydrothermal vents.</title>
        <authorList>
            <person name="Haverkamp T.H.A."/>
            <person name="Lossouarn J."/>
            <person name="Geslin C."/>
            <person name="Nesbo C.L."/>
        </authorList>
    </citation>
    <scope>NUCLEOTIDE SEQUENCE [LARGE SCALE GENOMIC DNA]</scope>
    <source>
        <strain evidence="3 4">431</strain>
    </source>
</reference>
<dbReference type="InterPro" id="IPR036380">
    <property type="entry name" value="Isochorismatase-like_sf"/>
</dbReference>
<dbReference type="RefSeq" id="WP_012056273.1">
    <property type="nucleotide sequence ID" value="NZ_CP007389.1"/>
</dbReference>
<dbReference type="CDD" id="cd00431">
    <property type="entry name" value="cysteine_hydrolases"/>
    <property type="match status" value="1"/>
</dbReference>
<organism evidence="3 4">
    <name type="scientific">Thermosipho melanesiensis</name>
    <dbReference type="NCBI Taxonomy" id="46541"/>
    <lineage>
        <taxon>Bacteria</taxon>
        <taxon>Thermotogati</taxon>
        <taxon>Thermotogota</taxon>
        <taxon>Thermotogae</taxon>
        <taxon>Thermotogales</taxon>
        <taxon>Fervidobacteriaceae</taxon>
        <taxon>Thermosipho</taxon>
    </lineage>
</organism>
<dbReference type="EMBL" id="CP007389">
    <property type="protein sequence ID" value="APT73119.1"/>
    <property type="molecule type" value="Genomic_DNA"/>
</dbReference>
<keyword evidence="1 3" id="KW-0378">Hydrolase</keyword>
<keyword evidence="4" id="KW-1185">Reference proteome</keyword>
<evidence type="ECO:0000313" key="4">
    <source>
        <dbReference type="Proteomes" id="UP000185490"/>
    </source>
</evidence>